<dbReference type="GO" id="GO:0006006">
    <property type="term" value="P:glucose metabolic process"/>
    <property type="evidence" value="ECO:0007669"/>
    <property type="project" value="TreeGrafter"/>
</dbReference>
<evidence type="ECO:0000256" key="5">
    <source>
        <dbReference type="ARBA" id="ARBA00014165"/>
    </source>
</evidence>
<dbReference type="PROSITE" id="PS00545">
    <property type="entry name" value="ALDOSE_1_EPIMERASE"/>
    <property type="match status" value="1"/>
</dbReference>
<comment type="similarity">
    <text evidence="3 8">Belongs to the aldose epimerase family.</text>
</comment>
<dbReference type="PANTHER" id="PTHR10091:SF0">
    <property type="entry name" value="GALACTOSE MUTAROTASE"/>
    <property type="match status" value="1"/>
</dbReference>
<dbReference type="InterPro" id="IPR014718">
    <property type="entry name" value="GH-type_carb-bd"/>
</dbReference>
<dbReference type="GO" id="GO:0004034">
    <property type="term" value="F:aldose 1-epimerase activity"/>
    <property type="evidence" value="ECO:0007669"/>
    <property type="project" value="UniProtKB-EC"/>
</dbReference>
<dbReference type="Gene3D" id="2.70.98.10">
    <property type="match status" value="1"/>
</dbReference>
<keyword evidence="7 8" id="KW-0119">Carbohydrate metabolism</keyword>
<comment type="pathway">
    <text evidence="2 8">Carbohydrate metabolism; hexose metabolism.</text>
</comment>
<evidence type="ECO:0000256" key="3">
    <source>
        <dbReference type="ARBA" id="ARBA00006206"/>
    </source>
</evidence>
<dbReference type="Pfam" id="PF01263">
    <property type="entry name" value="Aldose_epim"/>
    <property type="match status" value="1"/>
</dbReference>
<dbReference type="Proteomes" id="UP000824017">
    <property type="component" value="Unassembled WGS sequence"/>
</dbReference>
<dbReference type="AlphaFoldDB" id="A0A9D2D9S9"/>
<evidence type="ECO:0000256" key="4">
    <source>
        <dbReference type="ARBA" id="ARBA00013185"/>
    </source>
</evidence>
<feature type="binding site" evidence="10">
    <location>
        <position position="251"/>
    </location>
    <ligand>
        <name>beta-D-galactose</name>
        <dbReference type="ChEBI" id="CHEBI:27667"/>
    </ligand>
</feature>
<evidence type="ECO:0000256" key="1">
    <source>
        <dbReference type="ARBA" id="ARBA00001614"/>
    </source>
</evidence>
<dbReference type="GO" id="GO:0033499">
    <property type="term" value="P:galactose catabolic process via UDP-galactose, Leloir pathway"/>
    <property type="evidence" value="ECO:0007669"/>
    <property type="project" value="TreeGrafter"/>
</dbReference>
<evidence type="ECO:0000256" key="6">
    <source>
        <dbReference type="ARBA" id="ARBA00023235"/>
    </source>
</evidence>
<dbReference type="InterPro" id="IPR008183">
    <property type="entry name" value="Aldose_1/G6P_1-epimerase"/>
</dbReference>
<dbReference type="CDD" id="cd09019">
    <property type="entry name" value="galactose_mutarotase_like"/>
    <property type="match status" value="1"/>
</dbReference>
<dbReference type="GO" id="GO:0030246">
    <property type="term" value="F:carbohydrate binding"/>
    <property type="evidence" value="ECO:0007669"/>
    <property type="project" value="InterPro"/>
</dbReference>
<keyword evidence="6 8" id="KW-0413">Isomerase</keyword>
<feature type="active site" description="Proton acceptor" evidence="9">
    <location>
        <position position="314"/>
    </location>
</feature>
<feature type="binding site" evidence="11">
    <location>
        <begin position="81"/>
        <end position="82"/>
    </location>
    <ligand>
        <name>beta-D-galactose</name>
        <dbReference type="ChEBI" id="CHEBI:27667"/>
    </ligand>
</feature>
<accession>A0A9D2D9S9</accession>
<proteinExistence type="inferred from homology"/>
<evidence type="ECO:0000313" key="12">
    <source>
        <dbReference type="EMBL" id="HIZ12889.1"/>
    </source>
</evidence>
<sequence length="350" mass="38962">MEKHAVTGFGTTKDGKEAHLYTLENKNGMKAYVSDFGAVLVRLLVPDQEGKAVDVVLGYDDAAGYEQGDAAVGAVVGRNANRIGGAGFELNGVSYELDKNDNGKNNLHSGLNYYHKRLWEVKDYEADHVSLMLHSLDGDQGYPGALDMHVTYTLDDDNTLTIHYEAVPDQDTVINMTNHSYFNLNGHDSGTVLNHKVTLNADFFTPADEESIPTGEIRSVEGTPMDFRAGRVLGDDIDADYEPLRFGSGYDHNWVLKNEGRFDKVAEAVSDKSGIVMEVYTDLPGVQIYTANFLDDEPGKDGASYIRRSAVCFETQYYPDSIHHDNFPQPVCRKGEKYETRTAYRFLTRK</sequence>
<dbReference type="PANTHER" id="PTHR10091">
    <property type="entry name" value="ALDOSE-1-EPIMERASE"/>
    <property type="match status" value="1"/>
</dbReference>
<feature type="active site" description="Proton donor" evidence="9">
    <location>
        <position position="179"/>
    </location>
</feature>
<dbReference type="InterPro" id="IPR015443">
    <property type="entry name" value="Aldose_1-epimerase"/>
</dbReference>
<evidence type="ECO:0000256" key="7">
    <source>
        <dbReference type="ARBA" id="ARBA00023277"/>
    </source>
</evidence>
<evidence type="ECO:0000256" key="10">
    <source>
        <dbReference type="PIRSR" id="PIRSR005096-2"/>
    </source>
</evidence>
<dbReference type="InterPro" id="IPR018052">
    <property type="entry name" value="Ald1_epimerase_CS"/>
</dbReference>
<dbReference type="SUPFAM" id="SSF74650">
    <property type="entry name" value="Galactose mutarotase-like"/>
    <property type="match status" value="1"/>
</dbReference>
<evidence type="ECO:0000256" key="8">
    <source>
        <dbReference type="PIRNR" id="PIRNR005096"/>
    </source>
</evidence>
<dbReference type="PIRSF" id="PIRSF005096">
    <property type="entry name" value="GALM"/>
    <property type="match status" value="1"/>
</dbReference>
<organism evidence="12 13">
    <name type="scientific">Candidatus Mediterraneibacter stercorigallinarum</name>
    <dbReference type="NCBI Taxonomy" id="2838686"/>
    <lineage>
        <taxon>Bacteria</taxon>
        <taxon>Bacillati</taxon>
        <taxon>Bacillota</taxon>
        <taxon>Clostridia</taxon>
        <taxon>Lachnospirales</taxon>
        <taxon>Lachnospiraceae</taxon>
        <taxon>Mediterraneibacter</taxon>
    </lineage>
</organism>
<comment type="catalytic activity">
    <reaction evidence="1 8">
        <text>alpha-D-glucose = beta-D-glucose</text>
        <dbReference type="Rhea" id="RHEA:10264"/>
        <dbReference type="ChEBI" id="CHEBI:15903"/>
        <dbReference type="ChEBI" id="CHEBI:17925"/>
        <dbReference type="EC" id="5.1.3.3"/>
    </reaction>
</comment>
<gene>
    <name evidence="12" type="ORF">H9817_03030</name>
</gene>
<dbReference type="InterPro" id="IPR047215">
    <property type="entry name" value="Galactose_mutarotase-like"/>
</dbReference>
<comment type="caution">
    <text evidence="12">The sequence shown here is derived from an EMBL/GenBank/DDBJ whole genome shotgun (WGS) entry which is preliminary data.</text>
</comment>
<protein>
    <recommendedName>
        <fullName evidence="5 8">Aldose 1-epimerase</fullName>
        <ecNumber evidence="4 8">5.1.3.3</ecNumber>
    </recommendedName>
</protein>
<dbReference type="EMBL" id="DXCD01000079">
    <property type="protein sequence ID" value="HIZ12889.1"/>
    <property type="molecule type" value="Genomic_DNA"/>
</dbReference>
<evidence type="ECO:0000256" key="11">
    <source>
        <dbReference type="PIRSR" id="PIRSR005096-3"/>
    </source>
</evidence>
<dbReference type="InterPro" id="IPR011013">
    <property type="entry name" value="Gal_mutarotase_sf_dom"/>
</dbReference>
<dbReference type="NCBIfam" id="NF008277">
    <property type="entry name" value="PRK11055.1"/>
    <property type="match status" value="1"/>
</dbReference>
<evidence type="ECO:0000313" key="13">
    <source>
        <dbReference type="Proteomes" id="UP000824017"/>
    </source>
</evidence>
<name>A0A9D2D9S9_9FIRM</name>
<reference evidence="12" key="2">
    <citation type="submission" date="2021-04" db="EMBL/GenBank/DDBJ databases">
        <authorList>
            <person name="Gilroy R."/>
        </authorList>
    </citation>
    <scope>NUCLEOTIDE SEQUENCE</scope>
    <source>
        <strain evidence="12">ChiGjej1B1-13045</strain>
    </source>
</reference>
<dbReference type="EC" id="5.1.3.3" evidence="4 8"/>
<evidence type="ECO:0000256" key="2">
    <source>
        <dbReference type="ARBA" id="ARBA00005028"/>
    </source>
</evidence>
<reference evidence="12" key="1">
    <citation type="journal article" date="2021" name="PeerJ">
        <title>Extensive microbial diversity within the chicken gut microbiome revealed by metagenomics and culture.</title>
        <authorList>
            <person name="Gilroy R."/>
            <person name="Ravi A."/>
            <person name="Getino M."/>
            <person name="Pursley I."/>
            <person name="Horton D.L."/>
            <person name="Alikhan N.F."/>
            <person name="Baker D."/>
            <person name="Gharbi K."/>
            <person name="Hall N."/>
            <person name="Watson M."/>
            <person name="Adriaenssens E.M."/>
            <person name="Foster-Nyarko E."/>
            <person name="Jarju S."/>
            <person name="Secka A."/>
            <person name="Antonio M."/>
            <person name="Oren A."/>
            <person name="Chaudhuri R.R."/>
            <person name="La Ragione R."/>
            <person name="Hildebrand F."/>
            <person name="Pallen M.J."/>
        </authorList>
    </citation>
    <scope>NUCLEOTIDE SEQUENCE</scope>
    <source>
        <strain evidence="12">ChiGjej1B1-13045</strain>
    </source>
</reference>
<feature type="binding site" evidence="11">
    <location>
        <begin position="179"/>
        <end position="181"/>
    </location>
    <ligand>
        <name>beta-D-galactose</name>
        <dbReference type="ChEBI" id="CHEBI:27667"/>
    </ligand>
</feature>
<evidence type="ECO:0000256" key="9">
    <source>
        <dbReference type="PIRSR" id="PIRSR005096-1"/>
    </source>
</evidence>